<keyword evidence="2" id="KW-0240">DNA-directed RNA polymerase</keyword>
<dbReference type="Proteomes" id="UP000298381">
    <property type="component" value="Unassembled WGS sequence"/>
</dbReference>
<dbReference type="PROSITE" id="PS00717">
    <property type="entry name" value="SIGMA54_1"/>
    <property type="match status" value="1"/>
</dbReference>
<dbReference type="InterPro" id="IPR000394">
    <property type="entry name" value="RNA_pol_sigma_54"/>
</dbReference>
<dbReference type="Pfam" id="PF04552">
    <property type="entry name" value="Sigma54_DBD"/>
    <property type="match status" value="1"/>
</dbReference>
<protein>
    <submittedName>
        <fullName evidence="11">RNA polymerase factor sigma-54</fullName>
    </submittedName>
</protein>
<keyword evidence="4" id="KW-0548">Nucleotidyltransferase</keyword>
<keyword evidence="7" id="KW-0238">DNA-binding</keyword>
<evidence type="ECO:0000256" key="6">
    <source>
        <dbReference type="ARBA" id="ARBA00023082"/>
    </source>
</evidence>
<dbReference type="GO" id="GO:0001216">
    <property type="term" value="F:DNA-binding transcription activator activity"/>
    <property type="evidence" value="ECO:0007669"/>
    <property type="project" value="InterPro"/>
</dbReference>
<dbReference type="NCBIfam" id="TIGR02395">
    <property type="entry name" value="rpoN_sigma"/>
    <property type="match status" value="1"/>
</dbReference>
<dbReference type="InterPro" id="IPR007634">
    <property type="entry name" value="RNA_pol_sigma_54_DNA-bd"/>
</dbReference>
<dbReference type="Pfam" id="PF04963">
    <property type="entry name" value="Sigma54_CBD"/>
    <property type="match status" value="1"/>
</dbReference>
<comment type="caution">
    <text evidence="11">The sequence shown here is derived from an EMBL/GenBank/DDBJ whole genome shotgun (WGS) entry which is preliminary data.</text>
</comment>
<dbReference type="Gene3D" id="1.10.10.60">
    <property type="entry name" value="Homeodomain-like"/>
    <property type="match status" value="1"/>
</dbReference>
<feature type="domain" description="RNA polymerase sigma factor 54 core-binding" evidence="10">
    <location>
        <begin position="94"/>
        <end position="281"/>
    </location>
</feature>
<accession>A0A4Z0D8F1</accession>
<name>A0A4Z0D8F1_9FIRM</name>
<sequence>MKLNYELTLEQSQKLIMTPELRQAIQLLQYNSLELQEYILREIEENPLLEYEDTIEEPQEISDFDQIDWKEYIENYDDISYKQEINKDENTITFENFFTSSQTLKEYLLEQLSMVSVGQREYKIAEYIIQNIDSNGYLTESTQEIAKAMGVSESEVEIMLGVVQTFEPTGVGARNLKECLLLQLKDRKDLILINIVENYLEDIALNKLSKIASELNIDVEEVQRYADEIKSLEPKPGRSFAGSSEEIKYIIPDAKLEKVDGEYVVLINEVTIPKLNINNFYRELIKNSDETTSQFLQEKLNSAVWIIKSIEQRKQTLTKVIESIVKFQIDFFEKGEGYLKPLTLKDVAEDIKMHESTVSRATNGKYIQTSKGIYELKYFFSQAIKANEGLISSDTVKNTIREIIDSEDSKKPMSDQEISYKLEKMGISLSRRTVAKYREELKIPSSKLRKRF</sequence>
<dbReference type="GO" id="GO:0016987">
    <property type="term" value="F:sigma factor activity"/>
    <property type="evidence" value="ECO:0007669"/>
    <property type="project" value="UniProtKB-KW"/>
</dbReference>
<organism evidence="11 12">
    <name type="scientific">Soehngenia longivitae</name>
    <dbReference type="NCBI Taxonomy" id="2562294"/>
    <lineage>
        <taxon>Bacteria</taxon>
        <taxon>Bacillati</taxon>
        <taxon>Bacillota</taxon>
        <taxon>Tissierellia</taxon>
        <taxon>Tissierellales</taxon>
        <taxon>Tissierellaceae</taxon>
        <taxon>Soehngenia</taxon>
    </lineage>
</organism>
<dbReference type="InterPro" id="IPR038709">
    <property type="entry name" value="RpoN_core-bd_sf"/>
</dbReference>
<dbReference type="GO" id="GO:0016779">
    <property type="term" value="F:nucleotidyltransferase activity"/>
    <property type="evidence" value="ECO:0007669"/>
    <property type="project" value="UniProtKB-KW"/>
</dbReference>
<evidence type="ECO:0000259" key="10">
    <source>
        <dbReference type="Pfam" id="PF04963"/>
    </source>
</evidence>
<gene>
    <name evidence="11" type="primary">rpoN</name>
    <name evidence="11" type="ORF">E4100_03565</name>
</gene>
<dbReference type="GO" id="GO:0003677">
    <property type="term" value="F:DNA binding"/>
    <property type="evidence" value="ECO:0007669"/>
    <property type="project" value="UniProtKB-KW"/>
</dbReference>
<evidence type="ECO:0000256" key="1">
    <source>
        <dbReference type="ARBA" id="ARBA00008798"/>
    </source>
</evidence>
<dbReference type="PRINTS" id="PR00045">
    <property type="entry name" value="SIGMA54FCT"/>
</dbReference>
<evidence type="ECO:0000313" key="12">
    <source>
        <dbReference type="Proteomes" id="UP000298381"/>
    </source>
</evidence>
<dbReference type="PIRSF" id="PIRSF000774">
    <property type="entry name" value="RpoN"/>
    <property type="match status" value="1"/>
</dbReference>
<dbReference type="OrthoDB" id="9814402at2"/>
<evidence type="ECO:0000256" key="8">
    <source>
        <dbReference type="ARBA" id="ARBA00023163"/>
    </source>
</evidence>
<keyword evidence="12" id="KW-1185">Reference proteome</keyword>
<evidence type="ECO:0000256" key="7">
    <source>
        <dbReference type="ARBA" id="ARBA00023125"/>
    </source>
</evidence>
<dbReference type="PANTHER" id="PTHR32248">
    <property type="entry name" value="RNA POLYMERASE SIGMA-54 FACTOR"/>
    <property type="match status" value="1"/>
</dbReference>
<dbReference type="GO" id="GO:0006352">
    <property type="term" value="P:DNA-templated transcription initiation"/>
    <property type="evidence" value="ECO:0007669"/>
    <property type="project" value="InterPro"/>
</dbReference>
<dbReference type="GO" id="GO:0000428">
    <property type="term" value="C:DNA-directed RNA polymerase complex"/>
    <property type="evidence" value="ECO:0007669"/>
    <property type="project" value="UniProtKB-KW"/>
</dbReference>
<keyword evidence="5" id="KW-0805">Transcription regulation</keyword>
<evidence type="ECO:0000259" key="9">
    <source>
        <dbReference type="Pfam" id="PF04552"/>
    </source>
</evidence>
<evidence type="ECO:0000256" key="5">
    <source>
        <dbReference type="ARBA" id="ARBA00023015"/>
    </source>
</evidence>
<evidence type="ECO:0000256" key="3">
    <source>
        <dbReference type="ARBA" id="ARBA00022679"/>
    </source>
</evidence>
<dbReference type="RefSeq" id="WP_135270670.1">
    <property type="nucleotide sequence ID" value="NZ_SRIB01000003.1"/>
</dbReference>
<dbReference type="PROSITE" id="PS50044">
    <property type="entry name" value="SIGMA54_3"/>
    <property type="match status" value="1"/>
</dbReference>
<dbReference type="EMBL" id="SRIB01000003">
    <property type="protein sequence ID" value="TFZ41189.1"/>
    <property type="molecule type" value="Genomic_DNA"/>
</dbReference>
<dbReference type="Pfam" id="PF00309">
    <property type="entry name" value="Sigma54_AID"/>
    <property type="match status" value="1"/>
</dbReference>
<proteinExistence type="inferred from homology"/>
<evidence type="ECO:0000313" key="11">
    <source>
        <dbReference type="EMBL" id="TFZ41189.1"/>
    </source>
</evidence>
<keyword evidence="3" id="KW-0808">Transferase</keyword>
<keyword evidence="8" id="KW-0804">Transcription</keyword>
<comment type="similarity">
    <text evidence="1">Belongs to the sigma-54 factor family.</text>
</comment>
<dbReference type="InterPro" id="IPR007046">
    <property type="entry name" value="RNA_pol_sigma_54_core-bd"/>
</dbReference>
<keyword evidence="6" id="KW-0731">Sigma factor</keyword>
<feature type="domain" description="RNA polymerase sigma factor 54 DNA-binding" evidence="9">
    <location>
        <begin position="294"/>
        <end position="451"/>
    </location>
</feature>
<dbReference type="PROSITE" id="PS00718">
    <property type="entry name" value="SIGMA54_2"/>
    <property type="match status" value="1"/>
</dbReference>
<dbReference type="Gene3D" id="1.10.10.1330">
    <property type="entry name" value="RNA polymerase sigma-54 factor, core-binding domain"/>
    <property type="match status" value="1"/>
</dbReference>
<dbReference type="PANTHER" id="PTHR32248:SF4">
    <property type="entry name" value="RNA POLYMERASE SIGMA-54 FACTOR"/>
    <property type="match status" value="1"/>
</dbReference>
<evidence type="ECO:0000256" key="4">
    <source>
        <dbReference type="ARBA" id="ARBA00022695"/>
    </source>
</evidence>
<dbReference type="AlphaFoldDB" id="A0A4Z0D8F1"/>
<evidence type="ECO:0000256" key="2">
    <source>
        <dbReference type="ARBA" id="ARBA00022478"/>
    </source>
</evidence>
<reference evidence="11 12" key="1">
    <citation type="submission" date="2019-03" db="EMBL/GenBank/DDBJ databases">
        <title>Draft genome sequence data and analysis of a Fermenting Bacterium, Soehngenia longevitae strain 1933PT, isolated from petroleum reservoir in Azerbaijan.</title>
        <authorList>
            <person name="Grouzdev D.S."/>
            <person name="Bidzhieva S.K."/>
            <person name="Sokolova D.S."/>
            <person name="Tourova T.P."/>
            <person name="Poltaraus A.B."/>
            <person name="Nazina T.N."/>
        </authorList>
    </citation>
    <scope>NUCLEOTIDE SEQUENCE [LARGE SCALE GENOMIC DNA]</scope>
    <source>
        <strain evidence="11 12">1933P</strain>
    </source>
</reference>